<dbReference type="GO" id="GO:0003723">
    <property type="term" value="F:RNA binding"/>
    <property type="evidence" value="ECO:0007669"/>
    <property type="project" value="InterPro"/>
</dbReference>
<feature type="region of interest" description="Disordered" evidence="1">
    <location>
        <begin position="125"/>
        <end position="156"/>
    </location>
</feature>
<proteinExistence type="predicted"/>
<sequence>MLQPTHGCCKRHRVVVPKCLEQFKVLKDSPKQGQDRNLSLSNMKCTPIHQIKGHESLRDLNLICVIGPNPSILRISRRRGQCLLNRHICQTSYKTLLPFQSLAICTPSIMNDIFKASKDAFASGSQYHQSNSRERLSDSMKTKTGKMRKGQWASLPDPETQKNMLGEHLFPLVSAIDAELVGSITGMLLEMDNGELLYLIENSEGLTAKVNEALDVLSNHVAGE</sequence>
<evidence type="ECO:0000313" key="3">
    <source>
        <dbReference type="EMBL" id="KXN66150.1"/>
    </source>
</evidence>
<dbReference type="AlphaFoldDB" id="A0A137NTR9"/>
<dbReference type="Proteomes" id="UP000070444">
    <property type="component" value="Unassembled WGS sequence"/>
</dbReference>
<dbReference type="EMBL" id="KQ964761">
    <property type="protein sequence ID" value="KXN66150.1"/>
    <property type="molecule type" value="Genomic_DNA"/>
</dbReference>
<dbReference type="InterPro" id="IPR002004">
    <property type="entry name" value="PABP_HYD_C"/>
</dbReference>
<dbReference type="InterPro" id="IPR036053">
    <property type="entry name" value="PABP-dom"/>
</dbReference>
<evidence type="ECO:0000259" key="2">
    <source>
        <dbReference type="PROSITE" id="PS51309"/>
    </source>
</evidence>
<organism evidence="3 4">
    <name type="scientific">Conidiobolus coronatus (strain ATCC 28846 / CBS 209.66 / NRRL 28638)</name>
    <name type="common">Delacroixia coronata</name>
    <dbReference type="NCBI Taxonomy" id="796925"/>
    <lineage>
        <taxon>Eukaryota</taxon>
        <taxon>Fungi</taxon>
        <taxon>Fungi incertae sedis</taxon>
        <taxon>Zoopagomycota</taxon>
        <taxon>Entomophthoromycotina</taxon>
        <taxon>Entomophthoromycetes</taxon>
        <taxon>Entomophthorales</taxon>
        <taxon>Ancylistaceae</taxon>
        <taxon>Conidiobolus</taxon>
    </lineage>
</organism>
<reference evidence="3 4" key="1">
    <citation type="journal article" date="2015" name="Genome Biol. Evol.">
        <title>Phylogenomic analyses indicate that early fungi evolved digesting cell walls of algal ancestors of land plants.</title>
        <authorList>
            <person name="Chang Y."/>
            <person name="Wang S."/>
            <person name="Sekimoto S."/>
            <person name="Aerts A.L."/>
            <person name="Choi C."/>
            <person name="Clum A."/>
            <person name="LaButti K.M."/>
            <person name="Lindquist E.A."/>
            <person name="Yee Ngan C."/>
            <person name="Ohm R.A."/>
            <person name="Salamov A.A."/>
            <person name="Grigoriev I.V."/>
            <person name="Spatafora J.W."/>
            <person name="Berbee M.L."/>
        </authorList>
    </citation>
    <scope>NUCLEOTIDE SEQUENCE [LARGE SCALE GENOMIC DNA]</scope>
    <source>
        <strain evidence="3 4">NRRL 28638</strain>
    </source>
</reference>
<feature type="domain" description="PABC" evidence="2">
    <location>
        <begin position="145"/>
        <end position="222"/>
    </location>
</feature>
<dbReference type="Pfam" id="PF00658">
    <property type="entry name" value="MLLE"/>
    <property type="match status" value="1"/>
</dbReference>
<protein>
    <recommendedName>
        <fullName evidence="2">PABC domain-containing protein</fullName>
    </recommendedName>
</protein>
<keyword evidence="4" id="KW-1185">Reference proteome</keyword>
<dbReference type="PROSITE" id="PS51309">
    <property type="entry name" value="PABC"/>
    <property type="match status" value="1"/>
</dbReference>
<dbReference type="SMART" id="SM00517">
    <property type="entry name" value="PolyA"/>
    <property type="match status" value="1"/>
</dbReference>
<dbReference type="STRING" id="796925.A0A137NTR9"/>
<accession>A0A137NTR9</accession>
<dbReference type="SUPFAM" id="SSF63570">
    <property type="entry name" value="PABC (PABP) domain"/>
    <property type="match status" value="1"/>
</dbReference>
<evidence type="ECO:0000256" key="1">
    <source>
        <dbReference type="SAM" id="MobiDB-lite"/>
    </source>
</evidence>
<evidence type="ECO:0000313" key="4">
    <source>
        <dbReference type="Proteomes" id="UP000070444"/>
    </source>
</evidence>
<feature type="compositionally biased region" description="Basic and acidic residues" evidence="1">
    <location>
        <begin position="131"/>
        <end position="141"/>
    </location>
</feature>
<dbReference type="OrthoDB" id="19742at2759"/>
<name>A0A137NTR9_CONC2</name>
<gene>
    <name evidence="3" type="ORF">CONCODRAFT_12068</name>
</gene>
<dbReference type="Gene3D" id="1.10.1900.10">
    <property type="entry name" value="c-terminal domain of poly(a) binding protein"/>
    <property type="match status" value="1"/>
</dbReference>